<comment type="similarity">
    <text evidence="5">Belongs to the SAT4 family.</text>
</comment>
<dbReference type="GO" id="GO:0016020">
    <property type="term" value="C:membrane"/>
    <property type="evidence" value="ECO:0007669"/>
    <property type="project" value="UniProtKB-SubCell"/>
</dbReference>
<evidence type="ECO:0000256" key="2">
    <source>
        <dbReference type="ARBA" id="ARBA00022692"/>
    </source>
</evidence>
<feature type="transmembrane region" description="Helical" evidence="7">
    <location>
        <begin position="106"/>
        <end position="132"/>
    </location>
</feature>
<evidence type="ECO:0000256" key="6">
    <source>
        <dbReference type="SAM" id="MobiDB-lite"/>
    </source>
</evidence>
<reference evidence="10" key="1">
    <citation type="journal article" date="2015" name="Genome Announc.">
        <title>Draft genome sequence of the cellulolytic fungus Chaetomium globosum.</title>
        <authorList>
            <person name="Cuomo C.A."/>
            <person name="Untereiner W.A."/>
            <person name="Ma L.-J."/>
            <person name="Grabherr M."/>
            <person name="Birren B.W."/>
        </authorList>
    </citation>
    <scope>NUCLEOTIDE SEQUENCE [LARGE SCALE GENOMIC DNA]</scope>
    <source>
        <strain evidence="10">ATCC 6205 / CBS 148.51 / DSM 1962 / NBRC 6347 / NRRL 1970</strain>
    </source>
</reference>
<dbReference type="eggNOG" id="ENOG502SHVM">
    <property type="taxonomic scope" value="Eukaryota"/>
</dbReference>
<dbReference type="PANTHER" id="PTHR33048">
    <property type="entry name" value="PTH11-LIKE INTEGRAL MEMBRANE PROTEIN (AFU_ORTHOLOGUE AFUA_5G11245)"/>
    <property type="match status" value="1"/>
</dbReference>
<evidence type="ECO:0000256" key="4">
    <source>
        <dbReference type="ARBA" id="ARBA00023136"/>
    </source>
</evidence>
<name>Q2H7U7_CHAGB</name>
<evidence type="ECO:0000313" key="9">
    <source>
        <dbReference type="EMBL" id="EAQ88649.1"/>
    </source>
</evidence>
<keyword evidence="4 7" id="KW-0472">Membrane</keyword>
<comment type="subcellular location">
    <subcellularLocation>
        <location evidence="1">Membrane</location>
        <topology evidence="1">Multi-pass membrane protein</topology>
    </subcellularLocation>
</comment>
<dbReference type="OMA" id="KIHRIVM"/>
<dbReference type="HOGENOM" id="CLU_813800_0_0_1"/>
<feature type="region of interest" description="Disordered" evidence="6">
    <location>
        <begin position="269"/>
        <end position="341"/>
    </location>
</feature>
<evidence type="ECO:0000256" key="7">
    <source>
        <dbReference type="SAM" id="Phobius"/>
    </source>
</evidence>
<dbReference type="EMBL" id="CH408031">
    <property type="protein sequence ID" value="EAQ88649.1"/>
    <property type="molecule type" value="Genomic_DNA"/>
</dbReference>
<accession>Q2H7U7</accession>
<dbReference type="Pfam" id="PF20684">
    <property type="entry name" value="Fung_rhodopsin"/>
    <property type="match status" value="1"/>
</dbReference>
<proteinExistence type="inferred from homology"/>
<feature type="transmembrane region" description="Helical" evidence="7">
    <location>
        <begin position="144"/>
        <end position="163"/>
    </location>
</feature>
<keyword evidence="2 7" id="KW-0812">Transmembrane</keyword>
<keyword evidence="3 7" id="KW-1133">Transmembrane helix</keyword>
<evidence type="ECO:0000256" key="5">
    <source>
        <dbReference type="ARBA" id="ARBA00038359"/>
    </source>
</evidence>
<dbReference type="InterPro" id="IPR049326">
    <property type="entry name" value="Rhodopsin_dom_fungi"/>
</dbReference>
<dbReference type="AlphaFoldDB" id="Q2H7U7"/>
<feature type="compositionally biased region" description="Basic and acidic residues" evidence="6">
    <location>
        <begin position="331"/>
        <end position="341"/>
    </location>
</feature>
<gene>
    <name evidence="9" type="ORF">CHGG_05268</name>
</gene>
<dbReference type="VEuPathDB" id="FungiDB:CHGG_05268"/>
<keyword evidence="10" id="KW-1185">Reference proteome</keyword>
<dbReference type="GeneID" id="4391293"/>
<evidence type="ECO:0000313" key="10">
    <source>
        <dbReference type="Proteomes" id="UP000001056"/>
    </source>
</evidence>
<dbReference type="OrthoDB" id="5429740at2759"/>
<feature type="transmembrane region" description="Helical" evidence="7">
    <location>
        <begin position="24"/>
        <end position="44"/>
    </location>
</feature>
<dbReference type="RefSeq" id="XP_001221363.1">
    <property type="nucleotide sequence ID" value="XM_001221362.1"/>
</dbReference>
<feature type="compositionally biased region" description="Basic and acidic residues" evidence="6">
    <location>
        <begin position="307"/>
        <end position="316"/>
    </location>
</feature>
<evidence type="ECO:0000256" key="1">
    <source>
        <dbReference type="ARBA" id="ARBA00004141"/>
    </source>
</evidence>
<evidence type="ECO:0000259" key="8">
    <source>
        <dbReference type="Pfam" id="PF20684"/>
    </source>
</evidence>
<dbReference type="InterPro" id="IPR052337">
    <property type="entry name" value="SAT4-like"/>
</dbReference>
<dbReference type="Proteomes" id="UP000001056">
    <property type="component" value="Unassembled WGS sequence"/>
</dbReference>
<sequence length="341" mass="38280">MDMSIRPDPNAEEPYPGWAEEDNGSLLLGVMGSMTGLALVFVVARIYSRLISLGKVGFDDCIIILSVVCSLPLPEFTPVHHPRAVAISYGFGRHTATVDPDDVRRIIYYTAISFMPGIASFALPKFAVVILLAKILDPGRWHKVVMWIISILYVLLTIGMLVVNIAQCQPVETQWGAAEGRWEFTRLSLGGYETLPKSIVIVPLFPLGISAGAIASYKSYTLTVVPARSDFTWSVDDLVLWTKWHRHYHRIPTQKRRQPRDPLGLSQLATQENENKSNVIEQPTIHISTTEIQAEDTDQTVNTEPAQQEREGHHEGGGGLRQPQSSRFRQRWQESRRIERG</sequence>
<protein>
    <recommendedName>
        <fullName evidence="8">Rhodopsin domain-containing protein</fullName>
    </recommendedName>
</protein>
<dbReference type="PANTHER" id="PTHR33048:SF155">
    <property type="entry name" value="INTEGRAL MEMBRANE PROTEIN"/>
    <property type="match status" value="1"/>
</dbReference>
<dbReference type="STRING" id="306901.Q2H7U7"/>
<feature type="domain" description="Rhodopsin" evidence="8">
    <location>
        <begin position="44"/>
        <end position="176"/>
    </location>
</feature>
<organism evidence="9 10">
    <name type="scientific">Chaetomium globosum (strain ATCC 6205 / CBS 148.51 / DSM 1962 / NBRC 6347 / NRRL 1970)</name>
    <name type="common">Soil fungus</name>
    <dbReference type="NCBI Taxonomy" id="306901"/>
    <lineage>
        <taxon>Eukaryota</taxon>
        <taxon>Fungi</taxon>
        <taxon>Dikarya</taxon>
        <taxon>Ascomycota</taxon>
        <taxon>Pezizomycotina</taxon>
        <taxon>Sordariomycetes</taxon>
        <taxon>Sordariomycetidae</taxon>
        <taxon>Sordariales</taxon>
        <taxon>Chaetomiaceae</taxon>
        <taxon>Chaetomium</taxon>
    </lineage>
</organism>
<evidence type="ECO:0000256" key="3">
    <source>
        <dbReference type="ARBA" id="ARBA00022989"/>
    </source>
</evidence>
<dbReference type="InParanoid" id="Q2H7U7"/>
<feature type="compositionally biased region" description="Polar residues" evidence="6">
    <location>
        <begin position="269"/>
        <end position="292"/>
    </location>
</feature>